<dbReference type="EMBL" id="BMJY01000006">
    <property type="protein sequence ID" value="GGH43491.1"/>
    <property type="molecule type" value="Genomic_DNA"/>
</dbReference>
<dbReference type="AlphaFoldDB" id="A0A917IF85"/>
<gene>
    <name evidence="2" type="ORF">GCM10010921_17440</name>
</gene>
<reference evidence="2" key="1">
    <citation type="journal article" date="2014" name="Int. J. Syst. Evol. Microbiol.">
        <title>Complete genome sequence of Corynebacterium casei LMG S-19264T (=DSM 44701T), isolated from a smear-ripened cheese.</title>
        <authorList>
            <consortium name="US DOE Joint Genome Institute (JGI-PGF)"/>
            <person name="Walter F."/>
            <person name="Albersmeier A."/>
            <person name="Kalinowski J."/>
            <person name="Ruckert C."/>
        </authorList>
    </citation>
    <scope>NUCLEOTIDE SEQUENCE</scope>
    <source>
        <strain evidence="2">CGMCC 1.15794</strain>
    </source>
</reference>
<evidence type="ECO:0000256" key="1">
    <source>
        <dbReference type="SAM" id="Phobius"/>
    </source>
</evidence>
<protein>
    <submittedName>
        <fullName evidence="2">Uncharacterized protein</fullName>
    </submittedName>
</protein>
<feature type="transmembrane region" description="Helical" evidence="1">
    <location>
        <begin position="70"/>
        <end position="95"/>
    </location>
</feature>
<reference evidence="2" key="2">
    <citation type="submission" date="2020-09" db="EMBL/GenBank/DDBJ databases">
        <authorList>
            <person name="Sun Q."/>
            <person name="Zhou Y."/>
        </authorList>
    </citation>
    <scope>NUCLEOTIDE SEQUENCE</scope>
    <source>
        <strain evidence="2">CGMCC 1.15794</strain>
    </source>
</reference>
<sequence length="100" mass="10091">MTVPEHASPRRHAAIAATWAFAILAAIAVGVFVPLEWRAPWLGVAGGACVIAAFVFQLMDGRAHGFISRVAVAALGGLGLIGALSLGMVLAAISVGDALS</sequence>
<organism evidence="2 3">
    <name type="scientific">Microbacterium album</name>
    <dbReference type="NCBI Taxonomy" id="2053191"/>
    <lineage>
        <taxon>Bacteria</taxon>
        <taxon>Bacillati</taxon>
        <taxon>Actinomycetota</taxon>
        <taxon>Actinomycetes</taxon>
        <taxon>Micrococcales</taxon>
        <taxon>Microbacteriaceae</taxon>
        <taxon>Microbacterium</taxon>
    </lineage>
</organism>
<accession>A0A917IF85</accession>
<keyword evidence="1" id="KW-0812">Transmembrane</keyword>
<evidence type="ECO:0000313" key="2">
    <source>
        <dbReference type="EMBL" id="GGH43491.1"/>
    </source>
</evidence>
<keyword evidence="1" id="KW-1133">Transmembrane helix</keyword>
<dbReference type="RefSeq" id="WP_188755893.1">
    <property type="nucleotide sequence ID" value="NZ_BMJY01000006.1"/>
</dbReference>
<dbReference type="Proteomes" id="UP000657592">
    <property type="component" value="Unassembled WGS sequence"/>
</dbReference>
<proteinExistence type="predicted"/>
<name>A0A917IF85_9MICO</name>
<feature type="transmembrane region" description="Helical" evidence="1">
    <location>
        <begin position="12"/>
        <end position="33"/>
    </location>
</feature>
<comment type="caution">
    <text evidence="2">The sequence shown here is derived from an EMBL/GenBank/DDBJ whole genome shotgun (WGS) entry which is preliminary data.</text>
</comment>
<evidence type="ECO:0000313" key="3">
    <source>
        <dbReference type="Proteomes" id="UP000657592"/>
    </source>
</evidence>
<keyword evidence="3" id="KW-1185">Reference proteome</keyword>
<feature type="transmembrane region" description="Helical" evidence="1">
    <location>
        <begin position="39"/>
        <end position="58"/>
    </location>
</feature>
<keyword evidence="1" id="KW-0472">Membrane</keyword>